<dbReference type="STRING" id="937773.SPSINT_1866"/>
<accession>A0A317Z291</accession>
<keyword evidence="1" id="KW-0067">ATP-binding</keyword>
<comment type="caution">
    <text evidence="1">The sequence shown here is derived from an EMBL/GenBank/DDBJ whole genome shotgun (WGS) entry which is preliminary data.</text>
</comment>
<dbReference type="GO" id="GO:0005524">
    <property type="term" value="F:ATP binding"/>
    <property type="evidence" value="ECO:0007669"/>
    <property type="project" value="UniProtKB-KW"/>
</dbReference>
<reference evidence="1 2" key="1">
    <citation type="journal article" date="2018" name="Vet. Microbiol.">
        <title>Clonal diversity and geographic distribution of methicillin-resistant Staphylococcus pseudintermedius from Australian animals: Discovery of novel sequence types.</title>
        <authorList>
            <person name="Worthing K.A."/>
            <person name="Abraham S."/>
            <person name="Coombs G.W."/>
            <person name="Pang S."/>
            <person name="Saputra S."/>
            <person name="Jordan D."/>
            <person name="Trott D.J."/>
            <person name="Norris J.M."/>
        </authorList>
    </citation>
    <scope>NUCLEOTIDE SEQUENCE [LARGE SCALE GENOMIC DNA]</scope>
    <source>
        <strain evidence="1 2">ST71 3</strain>
    </source>
</reference>
<dbReference type="Proteomes" id="UP000246351">
    <property type="component" value="Unassembled WGS sequence"/>
</dbReference>
<keyword evidence="1" id="KW-0547">Nucleotide-binding</keyword>
<protein>
    <submittedName>
        <fullName evidence="1">ATP-binding protein</fullName>
    </submittedName>
</protein>
<evidence type="ECO:0000313" key="2">
    <source>
        <dbReference type="Proteomes" id="UP000246351"/>
    </source>
</evidence>
<dbReference type="EMBL" id="QEIV01002531">
    <property type="protein sequence ID" value="PWZ93390.1"/>
    <property type="molecule type" value="Genomic_DNA"/>
</dbReference>
<organism evidence="1 2">
    <name type="scientific">Staphylococcus pseudintermedius</name>
    <dbReference type="NCBI Taxonomy" id="283734"/>
    <lineage>
        <taxon>Bacteria</taxon>
        <taxon>Bacillati</taxon>
        <taxon>Bacillota</taxon>
        <taxon>Bacilli</taxon>
        <taxon>Bacillales</taxon>
        <taxon>Staphylococcaceae</taxon>
        <taxon>Staphylococcus</taxon>
        <taxon>Staphylococcus intermedius group</taxon>
    </lineage>
</organism>
<sequence>THHILEYKWQDLGFDLKLEDFTDYEAITTIIKITKGNFRLIHRLFAQIDRIMDINGLDKISTEVVETARDSLVIGIR</sequence>
<gene>
    <name evidence="1" type="ORF">DD924_19980</name>
</gene>
<proteinExistence type="predicted"/>
<dbReference type="AlphaFoldDB" id="A0A317Z291"/>
<feature type="non-terminal residue" evidence="1">
    <location>
        <position position="1"/>
    </location>
</feature>
<name>A0A317Z291_STAPS</name>
<evidence type="ECO:0000313" key="1">
    <source>
        <dbReference type="EMBL" id="PWZ93390.1"/>
    </source>
</evidence>